<proteinExistence type="predicted"/>
<feature type="coiled-coil region" evidence="1">
    <location>
        <begin position="522"/>
        <end position="554"/>
    </location>
</feature>
<feature type="domain" description="GYF" evidence="2">
    <location>
        <begin position="903"/>
        <end position="951"/>
    </location>
</feature>
<name>A0A9E2NZX7_9BACT</name>
<sequence>MRHPLSSNYIFVGIGHAGGKILCNLKQRFHEEVISENEYKENPVSFLYIDSSDDLISKDDSNASGWGMHTEETCLNADEFLNIAVVDWEAVLNDSDAYPYLQNIIDDKFSVRLAVDGFQKEAGEKRRIGRLRFAVHATAFVDKLREAQEHCSLRSGSSATDIYFLVDLADGLSSGAMIDVMHQASKAFPASGIFLYAVMPEVNSSEPESVMEYRYRNAYAALTELNALQMEQWNPWDVTGAGRLSLYNHEISRVHRIQLFSNQPEKGDRVLSMPELYRAVSDIIFYSVSFGDPCFQDGSIHGIWARIMECRSQCYLGFENDEYPASGSCERMIRTKELGSLGLKRILYPQKRILRFLAFSVGLGVLRQLLYNHWEEGQGFVSARRDTDSCKRYLSESRMSFGIFDRKHLTLETHILDSEDCYPGFKDYWQEKVCDGAEEAKSSDNPFCRLDELLSEAYDCHFRNSGVELYFQYQKKRIPEMIFQVCNTVRHELLCMWMDREFGLMEIQEVVSLLLEKLTVLRTTLEASAQQEKKRNEEKERERLSCLKEQAEQGIISRISKGRKLFERYKNVLEDLYVCRTEIVALAFAEELMKHLILEIQNLSASFSSFCQNVLNIYLATENKVTACAGMTTEFENIGDSCWAELYDEEKVDAFVQEMLRDRLFQFGRAEILRKMFVTENEYNRFKELPEEKDMERILTDFWRQLSESVKEQDFMRPYSEGSLLDVNILSLLSQRLKTDEEIETFAGKWLEHQGPLLQLDSDQVNLHLNNNDSPVPGENIDRRVVFIGIPFYEDNIHLREFAEKLKKAFLKTLSKMRDRIAIEIFYDKSSRNDLYLLSACYCFPMRAIASVASYHTSYYNCTHTRVPEENHLNACLLHSEGDGTEFPSIVIRDVAELAFRLFFAEDNQQYGPYQYDECRELVRDGRLTLDSLVWFEGLNSWERAGLLSGLEDLFLKQLTGDILSSLQKAAEQDFSIQVFIARNNRHYGPYSYDQCREGVKDGWLTQDSLVWFEGLNSWEHAHMLTALQSMFV</sequence>
<dbReference type="InterPro" id="IPR025640">
    <property type="entry name" value="GYF_2"/>
</dbReference>
<keyword evidence="1" id="KW-0175">Coiled coil</keyword>
<evidence type="ECO:0000313" key="3">
    <source>
        <dbReference type="EMBL" id="MBU3852214.1"/>
    </source>
</evidence>
<evidence type="ECO:0000313" key="4">
    <source>
        <dbReference type="Proteomes" id="UP000823865"/>
    </source>
</evidence>
<protein>
    <submittedName>
        <fullName evidence="3">DUF4339 domain-containing protein</fullName>
    </submittedName>
</protein>
<comment type="caution">
    <text evidence="3">The sequence shown here is derived from an EMBL/GenBank/DDBJ whole genome shotgun (WGS) entry which is preliminary data.</text>
</comment>
<accession>A0A9E2NZX7</accession>
<organism evidence="3 4">
    <name type="scientific">Candidatus Paraprevotella stercoravium</name>
    <dbReference type="NCBI Taxonomy" id="2838725"/>
    <lineage>
        <taxon>Bacteria</taxon>
        <taxon>Pseudomonadati</taxon>
        <taxon>Bacteroidota</taxon>
        <taxon>Bacteroidia</taxon>
        <taxon>Bacteroidales</taxon>
        <taxon>Prevotellaceae</taxon>
        <taxon>Paraprevotella</taxon>
    </lineage>
</organism>
<dbReference type="InterPro" id="IPR036525">
    <property type="entry name" value="Tubulin/FtsZ_GTPase_sf"/>
</dbReference>
<dbReference type="EMBL" id="JAHLFU010000001">
    <property type="protein sequence ID" value="MBU3852214.1"/>
    <property type="molecule type" value="Genomic_DNA"/>
</dbReference>
<reference evidence="3" key="2">
    <citation type="submission" date="2021-04" db="EMBL/GenBank/DDBJ databases">
        <authorList>
            <person name="Gilroy R."/>
        </authorList>
    </citation>
    <scope>NUCLEOTIDE SEQUENCE</scope>
    <source>
        <strain evidence="3">G3-2149</strain>
    </source>
</reference>
<feature type="domain" description="GYF" evidence="2">
    <location>
        <begin position="980"/>
        <end position="1025"/>
    </location>
</feature>
<dbReference type="InterPro" id="IPR025904">
    <property type="entry name" value="Tubulin-like"/>
</dbReference>
<reference evidence="3" key="1">
    <citation type="journal article" date="2021" name="PeerJ">
        <title>Extensive microbial diversity within the chicken gut microbiome revealed by metagenomics and culture.</title>
        <authorList>
            <person name="Gilroy R."/>
            <person name="Ravi A."/>
            <person name="Getino M."/>
            <person name="Pursley I."/>
            <person name="Horton D.L."/>
            <person name="Alikhan N.F."/>
            <person name="Baker D."/>
            <person name="Gharbi K."/>
            <person name="Hall N."/>
            <person name="Watson M."/>
            <person name="Adriaenssens E.M."/>
            <person name="Foster-Nyarko E."/>
            <person name="Jarju S."/>
            <person name="Secka A."/>
            <person name="Antonio M."/>
            <person name="Oren A."/>
            <person name="Chaudhuri R.R."/>
            <person name="La Ragione R."/>
            <person name="Hildebrand F."/>
            <person name="Pallen M.J."/>
        </authorList>
    </citation>
    <scope>NUCLEOTIDE SEQUENCE</scope>
    <source>
        <strain evidence="3">G3-2149</strain>
    </source>
</reference>
<dbReference type="Pfam" id="PF14237">
    <property type="entry name" value="GYF_2"/>
    <property type="match status" value="2"/>
</dbReference>
<dbReference type="Proteomes" id="UP000823865">
    <property type="component" value="Unassembled WGS sequence"/>
</dbReference>
<gene>
    <name evidence="3" type="ORF">H9789_00015</name>
</gene>
<evidence type="ECO:0000256" key="1">
    <source>
        <dbReference type="SAM" id="Coils"/>
    </source>
</evidence>
<dbReference type="AlphaFoldDB" id="A0A9E2NZX7"/>
<dbReference type="Gene3D" id="3.40.50.1440">
    <property type="entry name" value="Tubulin/FtsZ, GTPase domain"/>
    <property type="match status" value="1"/>
</dbReference>
<evidence type="ECO:0000259" key="2">
    <source>
        <dbReference type="Pfam" id="PF14237"/>
    </source>
</evidence>
<dbReference type="Pfam" id="PF13809">
    <property type="entry name" value="Tubulin_2"/>
    <property type="match status" value="1"/>
</dbReference>